<gene>
    <name evidence="1" type="primary">rlmJ</name>
    <name evidence="2" type="ORF">SAMN04487977_10164</name>
</gene>
<dbReference type="GO" id="GO:0036307">
    <property type="term" value="F:23S rRNA (adenine(2030)-N(6))-methyltransferase activity"/>
    <property type="evidence" value="ECO:0007669"/>
    <property type="project" value="UniProtKB-UniRule"/>
</dbReference>
<dbReference type="PANTHER" id="PTHR37426:SF1">
    <property type="entry name" value="RIBOSOMAL RNA LARGE SUBUNIT METHYLTRANSFERASE J"/>
    <property type="match status" value="1"/>
</dbReference>
<keyword evidence="1 2" id="KW-0489">Methyltransferase</keyword>
<feature type="binding site" evidence="1">
    <location>
        <position position="166"/>
    </location>
    <ligand>
        <name>S-adenosyl-L-methionine</name>
        <dbReference type="ChEBI" id="CHEBI:59789"/>
    </ligand>
</feature>
<feature type="binding site" evidence="1">
    <location>
        <position position="116"/>
    </location>
    <ligand>
        <name>S-adenosyl-L-methionine</name>
        <dbReference type="ChEBI" id="CHEBI:59789"/>
    </ligand>
</feature>
<feature type="active site" description="Proton acceptor" evidence="1">
    <location>
        <position position="166"/>
    </location>
</feature>
<keyword evidence="1 2" id="KW-0808">Transferase</keyword>
<feature type="binding site" evidence="1">
    <location>
        <position position="98"/>
    </location>
    <ligand>
        <name>S-adenosyl-L-methionine</name>
        <dbReference type="ChEBI" id="CHEBI:59789"/>
    </ligand>
</feature>
<protein>
    <recommendedName>
        <fullName evidence="1">Ribosomal RNA large subunit methyltransferase J</fullName>
        <ecNumber evidence="1">2.1.1.266</ecNumber>
    </recommendedName>
    <alternativeName>
        <fullName evidence="1">23S rRNA (adenine(2030)-N6)-methyltransferase</fullName>
    </alternativeName>
    <alternativeName>
        <fullName evidence="1">23S rRNA m6A2030 methyltransferase</fullName>
    </alternativeName>
</protein>
<dbReference type="EC" id="2.1.1.266" evidence="1"/>
<dbReference type="EMBL" id="FOFU01000001">
    <property type="protein sequence ID" value="SEP66893.1"/>
    <property type="molecule type" value="Genomic_DNA"/>
</dbReference>
<dbReference type="HAMAP" id="MF_00934">
    <property type="entry name" value="23SrRNA_methyltr_J"/>
    <property type="match status" value="1"/>
</dbReference>
<comment type="similarity">
    <text evidence="1">Belongs to the RlmJ family.</text>
</comment>
<feature type="binding site" evidence="1">
    <location>
        <position position="19"/>
    </location>
    <ligand>
        <name>S-adenosyl-L-methionine</name>
        <dbReference type="ChEBI" id="CHEBI:59789"/>
    </ligand>
</feature>
<evidence type="ECO:0000313" key="2">
    <source>
        <dbReference type="EMBL" id="SEP66893.1"/>
    </source>
</evidence>
<dbReference type="STRING" id="163.SAMN04487775_108126"/>
<dbReference type="Pfam" id="PF04378">
    <property type="entry name" value="RsmJ"/>
    <property type="match status" value="1"/>
</dbReference>
<name>A0A1H8ZRM1_9SPIR</name>
<dbReference type="RefSeq" id="WP_074639851.1">
    <property type="nucleotide sequence ID" value="NZ_FOFU01000001.1"/>
</dbReference>
<keyword evidence="1" id="KW-0694">RNA-binding</keyword>
<keyword evidence="3" id="KW-1185">Reference proteome</keyword>
<dbReference type="PANTHER" id="PTHR37426">
    <property type="entry name" value="RIBOSOMAL RNA LARGE SUBUNIT METHYLTRANSFERASE J"/>
    <property type="match status" value="1"/>
</dbReference>
<evidence type="ECO:0000256" key="1">
    <source>
        <dbReference type="HAMAP-Rule" id="MF_00934"/>
    </source>
</evidence>
<dbReference type="Proteomes" id="UP000182360">
    <property type="component" value="Unassembled WGS sequence"/>
</dbReference>
<comment type="subunit">
    <text evidence="1">Monomer.</text>
</comment>
<organism evidence="2 3">
    <name type="scientific">Treponema bryantii</name>
    <dbReference type="NCBI Taxonomy" id="163"/>
    <lineage>
        <taxon>Bacteria</taxon>
        <taxon>Pseudomonadati</taxon>
        <taxon>Spirochaetota</taxon>
        <taxon>Spirochaetia</taxon>
        <taxon>Spirochaetales</taxon>
        <taxon>Treponemataceae</taxon>
        <taxon>Treponema</taxon>
    </lineage>
</organism>
<evidence type="ECO:0000313" key="3">
    <source>
        <dbReference type="Proteomes" id="UP000182360"/>
    </source>
</evidence>
<reference evidence="2 3" key="1">
    <citation type="submission" date="2016-10" db="EMBL/GenBank/DDBJ databases">
        <authorList>
            <person name="de Groot N.N."/>
        </authorList>
    </citation>
    <scope>NUCLEOTIDE SEQUENCE [LARGE SCALE GENOMIC DNA]</scope>
    <source>
        <strain evidence="2 3">B25</strain>
    </source>
</reference>
<dbReference type="SUPFAM" id="SSF53335">
    <property type="entry name" value="S-adenosyl-L-methionine-dependent methyltransferases"/>
    <property type="match status" value="1"/>
</dbReference>
<dbReference type="InterPro" id="IPR029063">
    <property type="entry name" value="SAM-dependent_MTases_sf"/>
</dbReference>
<dbReference type="Gene3D" id="3.40.50.150">
    <property type="entry name" value="Vaccinia Virus protein VP39"/>
    <property type="match status" value="1"/>
</dbReference>
<comment type="function">
    <text evidence="1">Specifically methylates the adenine in position 2030 of 23S rRNA.</text>
</comment>
<dbReference type="AlphaFoldDB" id="A0A1H8ZRM1"/>
<dbReference type="OrthoDB" id="9791274at2"/>
<keyword evidence="1" id="KW-0949">S-adenosyl-L-methionine</keyword>
<dbReference type="GO" id="GO:0070475">
    <property type="term" value="P:rRNA base methylation"/>
    <property type="evidence" value="ECO:0007669"/>
    <property type="project" value="UniProtKB-UniRule"/>
</dbReference>
<comment type="catalytic activity">
    <reaction evidence="1">
        <text>adenosine(2030) in 23S rRNA + S-adenosyl-L-methionine = N(6)-methyladenosine(2030) in 23S rRNA + S-adenosyl-L-homocysteine + H(+)</text>
        <dbReference type="Rhea" id="RHEA:43736"/>
        <dbReference type="Rhea" id="RHEA-COMP:10668"/>
        <dbReference type="Rhea" id="RHEA-COMP:10669"/>
        <dbReference type="ChEBI" id="CHEBI:15378"/>
        <dbReference type="ChEBI" id="CHEBI:57856"/>
        <dbReference type="ChEBI" id="CHEBI:59789"/>
        <dbReference type="ChEBI" id="CHEBI:74411"/>
        <dbReference type="ChEBI" id="CHEBI:74449"/>
        <dbReference type="EC" id="2.1.1.266"/>
    </reaction>
</comment>
<dbReference type="GO" id="GO:0005829">
    <property type="term" value="C:cytosol"/>
    <property type="evidence" value="ECO:0007669"/>
    <property type="project" value="TreeGrafter"/>
</dbReference>
<sequence length="297" mass="34019">MLSYQHIFHAGNHADLLKHTVLIQVLKSLNKKEKPYTFFDTHSGSGLYDLTDSRSLKTGEAEKGISVFSKTDGDVPSAFADYLSFVKSYLSDSRYPGSPEIERRYMRRQDVLILSELHPQEIENLRENMKRPCEGSPTVQVHNRSGWEMLKALTPPQTKRGAVLIDPSYEESSDYENAADTICAVHKKWTNGIIMLWYPLLAHREGEIEAMLDRIIEGARAINQNIEICDLRLEFFDKSEHKEVSLEEFRAENGKNPPRLYGSGMLVLNSPWKLEEDIQSVIEYIKNEIGFQHQTEG</sequence>
<proteinExistence type="inferred from homology"/>
<feature type="site" description="Interaction with substrate rRNA" evidence="1">
    <location>
        <position position="4"/>
    </location>
</feature>
<feature type="binding site" evidence="1">
    <location>
        <position position="42"/>
    </location>
    <ligand>
        <name>S-adenosyl-L-methionine</name>
        <dbReference type="ChEBI" id="CHEBI:59789"/>
    </ligand>
</feature>
<dbReference type="InterPro" id="IPR007473">
    <property type="entry name" value="RlmJ"/>
</dbReference>
<dbReference type="GO" id="GO:0003723">
    <property type="term" value="F:RNA binding"/>
    <property type="evidence" value="ECO:0007669"/>
    <property type="project" value="UniProtKB-UniRule"/>
</dbReference>
<comment type="caution">
    <text evidence="1">Lacks conserved residue(s) required for the propagation of feature annotation.</text>
</comment>
<accession>A0A1H8ZRM1</accession>
<keyword evidence="1" id="KW-0698">rRNA processing</keyword>